<name>C1FA29_ACIC5</name>
<reference evidence="2 3" key="1">
    <citation type="journal article" date="2009" name="Appl. Environ. Microbiol.">
        <title>Three genomes from the phylum Acidobacteria provide insight into the lifestyles of these microorganisms in soils.</title>
        <authorList>
            <person name="Ward N.L."/>
            <person name="Challacombe J.F."/>
            <person name="Janssen P.H."/>
            <person name="Henrissat B."/>
            <person name="Coutinho P.M."/>
            <person name="Wu M."/>
            <person name="Xie G."/>
            <person name="Haft D.H."/>
            <person name="Sait M."/>
            <person name="Badger J."/>
            <person name="Barabote R.D."/>
            <person name="Bradley B."/>
            <person name="Brettin T.S."/>
            <person name="Brinkac L.M."/>
            <person name="Bruce D."/>
            <person name="Creasy T."/>
            <person name="Daugherty S.C."/>
            <person name="Davidsen T.M."/>
            <person name="DeBoy R.T."/>
            <person name="Detter J.C."/>
            <person name="Dodson R.J."/>
            <person name="Durkin A.S."/>
            <person name="Ganapathy A."/>
            <person name="Gwinn-Giglio M."/>
            <person name="Han C.S."/>
            <person name="Khouri H."/>
            <person name="Kiss H."/>
            <person name="Kothari S.P."/>
            <person name="Madupu R."/>
            <person name="Nelson K.E."/>
            <person name="Nelson W.C."/>
            <person name="Paulsen I."/>
            <person name="Penn K."/>
            <person name="Ren Q."/>
            <person name="Rosovitz M.J."/>
            <person name="Selengut J.D."/>
            <person name="Shrivastava S."/>
            <person name="Sullivan S.A."/>
            <person name="Tapia R."/>
            <person name="Thompson L.S."/>
            <person name="Watkins K.L."/>
            <person name="Yang Q."/>
            <person name="Yu C."/>
            <person name="Zafar N."/>
            <person name="Zhou L."/>
            <person name="Kuske C.R."/>
        </authorList>
    </citation>
    <scope>NUCLEOTIDE SEQUENCE [LARGE SCALE GENOMIC DNA]</scope>
    <source>
        <strain evidence="3">ATCC 51196 / DSM 11244 / BCRC 80197 / JCM 7670 / NBRC 15755 / NCIMB 13165 / 161</strain>
    </source>
</reference>
<dbReference type="Proteomes" id="UP000002207">
    <property type="component" value="Chromosome"/>
</dbReference>
<sequence length="99" mass="10607">MSEKPSDFVEIQLTAAAAKLAPVRVATGRWSYLFEAGKTQRVLTSEWSRVLSKERVGGELAFELAPASASVPQNIPAATLAADHEPEPEEAASVEQKGK</sequence>
<protein>
    <submittedName>
        <fullName evidence="2">Uncharacterized protein</fullName>
    </submittedName>
</protein>
<evidence type="ECO:0000256" key="1">
    <source>
        <dbReference type="SAM" id="MobiDB-lite"/>
    </source>
</evidence>
<gene>
    <name evidence="2" type="ordered locus">ACP_0410</name>
</gene>
<organism evidence="2 3">
    <name type="scientific">Acidobacterium capsulatum (strain ATCC 51196 / DSM 11244 / BCRC 80197 / JCM 7670 / NBRC 15755 / NCIMB 13165 / 161)</name>
    <dbReference type="NCBI Taxonomy" id="240015"/>
    <lineage>
        <taxon>Bacteria</taxon>
        <taxon>Pseudomonadati</taxon>
        <taxon>Acidobacteriota</taxon>
        <taxon>Terriglobia</taxon>
        <taxon>Terriglobales</taxon>
        <taxon>Acidobacteriaceae</taxon>
        <taxon>Acidobacterium</taxon>
    </lineage>
</organism>
<feature type="region of interest" description="Disordered" evidence="1">
    <location>
        <begin position="78"/>
        <end position="99"/>
    </location>
</feature>
<proteinExistence type="predicted"/>
<dbReference type="InParanoid" id="C1FA29"/>
<evidence type="ECO:0000313" key="2">
    <source>
        <dbReference type="EMBL" id="ACO32195.1"/>
    </source>
</evidence>
<dbReference type="STRING" id="240015.ACP_0410"/>
<dbReference type="EMBL" id="CP001472">
    <property type="protein sequence ID" value="ACO32195.1"/>
    <property type="molecule type" value="Genomic_DNA"/>
</dbReference>
<dbReference type="HOGENOM" id="CLU_2314005_0_0_0"/>
<dbReference type="AlphaFoldDB" id="C1FA29"/>
<dbReference type="KEGG" id="aca:ACP_0410"/>
<evidence type="ECO:0000313" key="3">
    <source>
        <dbReference type="Proteomes" id="UP000002207"/>
    </source>
</evidence>
<keyword evidence="3" id="KW-1185">Reference proteome</keyword>
<dbReference type="RefSeq" id="WP_012680805.1">
    <property type="nucleotide sequence ID" value="NC_012483.1"/>
</dbReference>
<accession>C1FA29</accession>